<comment type="function">
    <text evidence="2">Removes the formyl group from the N-terminal Met of newly synthesized proteins. Requires at least a dipeptide for an efficient rate of reaction. N-terminal L-methionine is a prerequisite for activity but the enzyme has broad specificity at other positions.</text>
</comment>
<dbReference type="InterPro" id="IPR023635">
    <property type="entry name" value="Peptide_deformylase"/>
</dbReference>
<feature type="region of interest" description="Disordered" evidence="3">
    <location>
        <begin position="191"/>
        <end position="217"/>
    </location>
</feature>
<name>A0A1H2UJ32_9RHOB</name>
<dbReference type="CDD" id="cd00487">
    <property type="entry name" value="Pep_deformylase"/>
    <property type="match status" value="1"/>
</dbReference>
<dbReference type="PANTHER" id="PTHR10458:SF22">
    <property type="entry name" value="PEPTIDE DEFORMYLASE"/>
    <property type="match status" value="1"/>
</dbReference>
<reference evidence="5" key="1">
    <citation type="submission" date="2016-10" db="EMBL/GenBank/DDBJ databases">
        <authorList>
            <person name="Varghese N."/>
            <person name="Submissions S."/>
        </authorList>
    </citation>
    <scope>NUCLEOTIDE SEQUENCE [LARGE SCALE GENOMIC DNA]</scope>
    <source>
        <strain evidence="5">DSM 29303</strain>
    </source>
</reference>
<evidence type="ECO:0000256" key="2">
    <source>
        <dbReference type="HAMAP-Rule" id="MF_00163"/>
    </source>
</evidence>
<keyword evidence="5" id="KW-1185">Reference proteome</keyword>
<keyword evidence="2" id="KW-0378">Hydrolase</keyword>
<protein>
    <recommendedName>
        <fullName evidence="2">Peptide deformylase</fullName>
        <shortName evidence="2">PDF</shortName>
        <ecNumber evidence="2">3.5.1.88</ecNumber>
    </recommendedName>
    <alternativeName>
        <fullName evidence="2">Polypeptide deformylase</fullName>
    </alternativeName>
</protein>
<comment type="cofactor">
    <cofactor evidence="2">
        <name>Fe(2+)</name>
        <dbReference type="ChEBI" id="CHEBI:29033"/>
    </cofactor>
    <text evidence="2">Binds 1 Fe(2+) ion.</text>
</comment>
<dbReference type="NCBIfam" id="NF001159">
    <property type="entry name" value="PRK00150.1-3"/>
    <property type="match status" value="1"/>
</dbReference>
<evidence type="ECO:0000256" key="1">
    <source>
        <dbReference type="ARBA" id="ARBA00010759"/>
    </source>
</evidence>
<dbReference type="PRINTS" id="PR01576">
    <property type="entry name" value="PDEFORMYLASE"/>
</dbReference>
<feature type="binding site" evidence="2">
    <location>
        <position position="135"/>
    </location>
    <ligand>
        <name>Fe cation</name>
        <dbReference type="ChEBI" id="CHEBI:24875"/>
    </ligand>
</feature>
<dbReference type="PANTHER" id="PTHR10458">
    <property type="entry name" value="PEPTIDE DEFORMYLASE"/>
    <property type="match status" value="1"/>
</dbReference>
<keyword evidence="2" id="KW-0648">Protein biosynthesis</keyword>
<dbReference type="InterPro" id="IPR036821">
    <property type="entry name" value="Peptide_deformylase_sf"/>
</dbReference>
<dbReference type="GO" id="GO:0006412">
    <property type="term" value="P:translation"/>
    <property type="evidence" value="ECO:0007669"/>
    <property type="project" value="UniProtKB-UniRule"/>
</dbReference>
<dbReference type="EC" id="3.5.1.88" evidence="2"/>
<feature type="binding site" evidence="2">
    <location>
        <position position="177"/>
    </location>
    <ligand>
        <name>Fe cation</name>
        <dbReference type="ChEBI" id="CHEBI:24875"/>
    </ligand>
</feature>
<dbReference type="SUPFAM" id="SSF56420">
    <property type="entry name" value="Peptide deformylase"/>
    <property type="match status" value="1"/>
</dbReference>
<accession>A0A1H2UJ32</accession>
<organism evidence="4 5">
    <name type="scientific">Paracoccus sanguinis</name>
    <dbReference type="NCBI Taxonomy" id="1545044"/>
    <lineage>
        <taxon>Bacteria</taxon>
        <taxon>Pseudomonadati</taxon>
        <taxon>Pseudomonadota</taxon>
        <taxon>Alphaproteobacteria</taxon>
        <taxon>Rhodobacterales</taxon>
        <taxon>Paracoccaceae</taxon>
        <taxon>Paracoccus</taxon>
    </lineage>
</organism>
<feature type="binding site" evidence="2">
    <location>
        <position position="181"/>
    </location>
    <ligand>
        <name>Fe cation</name>
        <dbReference type="ChEBI" id="CHEBI:24875"/>
    </ligand>
</feature>
<comment type="catalytic activity">
    <reaction evidence="2">
        <text>N-terminal N-formyl-L-methionyl-[peptide] + H2O = N-terminal L-methionyl-[peptide] + formate</text>
        <dbReference type="Rhea" id="RHEA:24420"/>
        <dbReference type="Rhea" id="RHEA-COMP:10639"/>
        <dbReference type="Rhea" id="RHEA-COMP:10640"/>
        <dbReference type="ChEBI" id="CHEBI:15377"/>
        <dbReference type="ChEBI" id="CHEBI:15740"/>
        <dbReference type="ChEBI" id="CHEBI:49298"/>
        <dbReference type="ChEBI" id="CHEBI:64731"/>
        <dbReference type="EC" id="3.5.1.88"/>
    </reaction>
</comment>
<dbReference type="Proteomes" id="UP000182944">
    <property type="component" value="Unassembled WGS sequence"/>
</dbReference>
<evidence type="ECO:0000313" key="5">
    <source>
        <dbReference type="Proteomes" id="UP000182944"/>
    </source>
</evidence>
<gene>
    <name evidence="2" type="primary">def</name>
    <name evidence="4" type="ORF">SAMN05444276_1011299</name>
</gene>
<evidence type="ECO:0000256" key="3">
    <source>
        <dbReference type="SAM" id="MobiDB-lite"/>
    </source>
</evidence>
<dbReference type="EMBL" id="FNNA01000001">
    <property type="protein sequence ID" value="SDW56121.1"/>
    <property type="molecule type" value="Genomic_DNA"/>
</dbReference>
<dbReference type="Pfam" id="PF01327">
    <property type="entry name" value="Pep_deformylase"/>
    <property type="match status" value="1"/>
</dbReference>
<keyword evidence="2" id="KW-0408">Iron</keyword>
<evidence type="ECO:0000313" key="4">
    <source>
        <dbReference type="EMBL" id="SDW56121.1"/>
    </source>
</evidence>
<dbReference type="GO" id="GO:0042586">
    <property type="term" value="F:peptide deformylase activity"/>
    <property type="evidence" value="ECO:0007669"/>
    <property type="project" value="UniProtKB-UniRule"/>
</dbReference>
<keyword evidence="2" id="KW-0479">Metal-binding</keyword>
<sequence length="217" mass="22363">MPSAAALPDPAALPVALAKASAGAAVRPVIPGPAALPCPPGRVRPVVLYPDPVLRTRCRPAGELKFPELEALVADLFATLYAAGGRGLAAPQIGVARRVFVMDPGWKDGTPAPLAVIEPALTPAGRRTAEAEELCLSIPGRPVRVRRPARVRLDFFDLAGVAQSLPLDGMAARIAQHEADHLDGVLILDPRPEAAPAAPPAAPARRRRAAAGASTGA</sequence>
<feature type="active site" evidence="2">
    <location>
        <position position="178"/>
    </location>
</feature>
<dbReference type="Gene3D" id="3.90.45.10">
    <property type="entry name" value="Peptide deformylase"/>
    <property type="match status" value="1"/>
</dbReference>
<dbReference type="AlphaFoldDB" id="A0A1H2UJ32"/>
<dbReference type="HAMAP" id="MF_00163">
    <property type="entry name" value="Pep_deformylase"/>
    <property type="match status" value="1"/>
</dbReference>
<dbReference type="GO" id="GO:0046872">
    <property type="term" value="F:metal ion binding"/>
    <property type="evidence" value="ECO:0007669"/>
    <property type="project" value="UniProtKB-KW"/>
</dbReference>
<comment type="similarity">
    <text evidence="1 2">Belongs to the polypeptide deformylase family.</text>
</comment>
<proteinExistence type="inferred from homology"/>
<dbReference type="STRING" id="1545044.SAMN05444276_1011299"/>